<evidence type="ECO:0000256" key="3">
    <source>
        <dbReference type="ARBA" id="ARBA00022475"/>
    </source>
</evidence>
<dbReference type="GO" id="GO:0042773">
    <property type="term" value="P:ATP synthesis coupled electron transport"/>
    <property type="evidence" value="ECO:0007669"/>
    <property type="project" value="InterPro"/>
</dbReference>
<dbReference type="PANTHER" id="PTHR42682">
    <property type="entry name" value="HYDROGENASE-4 COMPONENT F"/>
    <property type="match status" value="1"/>
</dbReference>
<evidence type="ECO:0000259" key="10">
    <source>
        <dbReference type="Pfam" id="PF00361"/>
    </source>
</evidence>
<feature type="domain" description="NADH:quinone oxidoreductase/Mrp antiporter transmembrane" evidence="10">
    <location>
        <begin position="120"/>
        <end position="386"/>
    </location>
</feature>
<evidence type="ECO:0000313" key="11">
    <source>
        <dbReference type="EMBL" id="ROU00153.1"/>
    </source>
</evidence>
<feature type="transmembrane region" description="Helical" evidence="9">
    <location>
        <begin position="411"/>
        <end position="429"/>
    </location>
</feature>
<comment type="caution">
    <text evidence="11">The sequence shown here is derived from an EMBL/GenBank/DDBJ whole genome shotgun (WGS) entry which is preliminary data.</text>
</comment>
<keyword evidence="7 9" id="KW-0472">Membrane</keyword>
<protein>
    <submittedName>
        <fullName evidence="11">NADH/ubiquinone/plastoquinone (Complex I)</fullName>
    </submittedName>
</protein>
<gene>
    <name evidence="11" type="ORF">EAT49_12660</name>
</gene>
<evidence type="ECO:0000313" key="12">
    <source>
        <dbReference type="Proteomes" id="UP000268016"/>
    </source>
</evidence>
<feature type="transmembrane region" description="Helical" evidence="9">
    <location>
        <begin position="280"/>
        <end position="302"/>
    </location>
</feature>
<keyword evidence="4 8" id="KW-0812">Transmembrane</keyword>
<feature type="transmembrane region" description="Helical" evidence="9">
    <location>
        <begin position="308"/>
        <end position="330"/>
    </location>
</feature>
<evidence type="ECO:0000256" key="7">
    <source>
        <dbReference type="ARBA" id="ARBA00023136"/>
    </source>
</evidence>
<dbReference type="PANTHER" id="PTHR42682:SF4">
    <property type="entry name" value="NADH-UBIQUINONE_PLASTOQUINONE"/>
    <property type="match status" value="1"/>
</dbReference>
<feature type="transmembrane region" description="Helical" evidence="9">
    <location>
        <begin position="252"/>
        <end position="273"/>
    </location>
</feature>
<feature type="transmembrane region" description="Helical" evidence="9">
    <location>
        <begin position="227"/>
        <end position="246"/>
    </location>
</feature>
<dbReference type="Pfam" id="PF00361">
    <property type="entry name" value="Proton_antipo_M"/>
    <property type="match status" value="1"/>
</dbReference>
<dbReference type="OrthoDB" id="9768329at2"/>
<keyword evidence="11" id="KW-0830">Ubiquinone</keyword>
<reference evidence="11 12" key="1">
    <citation type="submission" date="2018-10" db="EMBL/GenBank/DDBJ databases">
        <title>Histidinibacterium lentulum gen. nov., sp. nov., a marine bacterium from the culture broth of Picochlorum sp. 122.</title>
        <authorList>
            <person name="Wang G."/>
        </authorList>
    </citation>
    <scope>NUCLEOTIDE SEQUENCE [LARGE SCALE GENOMIC DNA]</scope>
    <source>
        <strain evidence="11 12">B17</strain>
    </source>
</reference>
<feature type="transmembrane region" description="Helical" evidence="9">
    <location>
        <begin position="521"/>
        <end position="540"/>
    </location>
</feature>
<keyword evidence="3" id="KW-1003">Cell membrane</keyword>
<accession>A0A3N2QYD4</accession>
<comment type="subcellular location">
    <subcellularLocation>
        <location evidence="2">Cell membrane</location>
        <topology evidence="2">Multi-pass membrane protein</topology>
    </subcellularLocation>
    <subcellularLocation>
        <location evidence="8">Membrane</location>
        <topology evidence="8">Multi-pass membrane protein</topology>
    </subcellularLocation>
</comment>
<feature type="transmembrane region" description="Helical" evidence="9">
    <location>
        <begin position="155"/>
        <end position="175"/>
    </location>
</feature>
<dbReference type="GO" id="GO:0016491">
    <property type="term" value="F:oxidoreductase activity"/>
    <property type="evidence" value="ECO:0007669"/>
    <property type="project" value="UniProtKB-KW"/>
</dbReference>
<feature type="transmembrane region" description="Helical" evidence="9">
    <location>
        <begin position="126"/>
        <end position="143"/>
    </location>
</feature>
<keyword evidence="6" id="KW-0560">Oxidoreductase</keyword>
<feature type="transmembrane region" description="Helical" evidence="9">
    <location>
        <begin position="449"/>
        <end position="468"/>
    </location>
</feature>
<dbReference type="InterPro" id="IPR003918">
    <property type="entry name" value="NADH_UbQ_OxRdtase"/>
</dbReference>
<dbReference type="EMBL" id="RDRB01000006">
    <property type="protein sequence ID" value="ROU00153.1"/>
    <property type="molecule type" value="Genomic_DNA"/>
</dbReference>
<keyword evidence="12" id="KW-1185">Reference proteome</keyword>
<evidence type="ECO:0000256" key="1">
    <source>
        <dbReference type="ARBA" id="ARBA00002378"/>
    </source>
</evidence>
<dbReference type="PRINTS" id="PR01437">
    <property type="entry name" value="NUOXDRDTASE4"/>
</dbReference>
<dbReference type="InterPro" id="IPR001750">
    <property type="entry name" value="ND/Mrp_TM"/>
</dbReference>
<proteinExistence type="predicted"/>
<name>A0A3N2QYD4_9RHOB</name>
<feature type="transmembrane region" description="Helical" evidence="9">
    <location>
        <begin position="72"/>
        <end position="91"/>
    </location>
</feature>
<feature type="transmembrane region" description="Helical" evidence="9">
    <location>
        <begin position="195"/>
        <end position="215"/>
    </location>
</feature>
<organism evidence="11 12">
    <name type="scientific">Histidinibacterium lentulum</name>
    <dbReference type="NCBI Taxonomy" id="2480588"/>
    <lineage>
        <taxon>Bacteria</taxon>
        <taxon>Pseudomonadati</taxon>
        <taxon>Pseudomonadota</taxon>
        <taxon>Alphaproteobacteria</taxon>
        <taxon>Rhodobacterales</taxon>
        <taxon>Paracoccaceae</taxon>
        <taxon>Histidinibacterium</taxon>
    </lineage>
</organism>
<evidence type="ECO:0000256" key="2">
    <source>
        <dbReference type="ARBA" id="ARBA00004651"/>
    </source>
</evidence>
<comment type="function">
    <text evidence="1">NDH-1 shuttles electrons from NADH, via FMN and iron-sulfur (Fe-S) centers, to quinones in the respiratory chain. The immediate electron acceptor for the enzyme in this species is believed to be ubiquinone. Couples the redox reaction to proton translocation (for every two electrons transferred, four hydrogen ions are translocated across the cytoplasmic membrane), and thus conserves the redox energy in a proton gradient.</text>
</comment>
<dbReference type="Proteomes" id="UP000268016">
    <property type="component" value="Unassembled WGS sequence"/>
</dbReference>
<feature type="transmembrane region" description="Helical" evidence="9">
    <location>
        <begin position="372"/>
        <end position="391"/>
    </location>
</feature>
<dbReference type="GO" id="GO:0008137">
    <property type="term" value="F:NADH dehydrogenase (ubiquinone) activity"/>
    <property type="evidence" value="ECO:0007669"/>
    <property type="project" value="InterPro"/>
</dbReference>
<dbReference type="AlphaFoldDB" id="A0A3N2QYD4"/>
<feature type="transmembrane region" description="Helical" evidence="9">
    <location>
        <begin position="337"/>
        <end position="360"/>
    </location>
</feature>
<evidence type="ECO:0000256" key="4">
    <source>
        <dbReference type="ARBA" id="ARBA00022692"/>
    </source>
</evidence>
<feature type="transmembrane region" description="Helical" evidence="9">
    <location>
        <begin position="100"/>
        <end position="120"/>
    </location>
</feature>
<feature type="transmembrane region" description="Helical" evidence="9">
    <location>
        <begin position="6"/>
        <end position="26"/>
    </location>
</feature>
<keyword evidence="5 9" id="KW-1133">Transmembrane helix</keyword>
<evidence type="ECO:0000256" key="6">
    <source>
        <dbReference type="ARBA" id="ARBA00023002"/>
    </source>
</evidence>
<evidence type="ECO:0000256" key="8">
    <source>
        <dbReference type="RuleBase" id="RU000320"/>
    </source>
</evidence>
<evidence type="ECO:0000256" key="9">
    <source>
        <dbReference type="SAM" id="Phobius"/>
    </source>
</evidence>
<dbReference type="GO" id="GO:0005886">
    <property type="term" value="C:plasma membrane"/>
    <property type="evidence" value="ECO:0007669"/>
    <property type="project" value="UniProtKB-SubCell"/>
</dbReference>
<sequence length="541" mass="56019">MTLIAGPLLPLAALVWPLLLAGLSVLPAVRHNAIRLLPLAPLPGLWLALSGVDGVTSAPDLLLGVTLALEPGGRILLGMTAVLWCIAGLAAQPMARRPNAALFAGFWCLTLAGNLGVFLARDVATFYVAFAAVSLTSWFLIVHDRTAEAFRAGRVYIVIAILGEVALLLGLILGAQAAGSLAIAEVAAAIETPAMGLLVAGFGIKAGLVPLHVWLPLAHPAAPVPGSAVLSGAIVKAGLIGLLLFLPPVSALGPILTGLGLAGAFGAAVWGLTQANPKAVLAYSTVSQMGLMVMLVAAGGATREAVPYFAMHHGLAKGALFLLVGVALISRTRWQRALCLVLGTVTAASVAGAPLTGGALSKAAVKQGLEPWASHLLSLSSVFTGLLLAWFMFRLARLEPSGTGPGWTARFLLPALLAALALLAPWALWQDWTGLEQGYPAKADSLRDAFWPVAVVVVLAPFLARWPMPTQPPGDVLSALVRLGRRIASARPRPPGKIAPQFRLPARQIAPSALEAAFGRWSNAGTVLLLLIPLILVLLLV</sequence>
<dbReference type="RefSeq" id="WP_123642701.1">
    <property type="nucleotide sequence ID" value="NZ_ML119086.1"/>
</dbReference>
<evidence type="ECO:0000256" key="5">
    <source>
        <dbReference type="ARBA" id="ARBA00022989"/>
    </source>
</evidence>
<dbReference type="InterPro" id="IPR052175">
    <property type="entry name" value="ComplexI-like_HydComp"/>
</dbReference>
<feature type="transmembrane region" description="Helical" evidence="9">
    <location>
        <begin position="33"/>
        <end position="52"/>
    </location>
</feature>